<evidence type="ECO:0000313" key="2">
    <source>
        <dbReference type="Proteomes" id="UP000664369"/>
    </source>
</evidence>
<reference evidence="1 2" key="1">
    <citation type="submission" date="2021-03" db="EMBL/GenBank/DDBJ databases">
        <authorList>
            <person name="Kim M.K."/>
        </authorList>
    </citation>
    <scope>NUCLEOTIDE SEQUENCE [LARGE SCALE GENOMIC DNA]</scope>
    <source>
        <strain evidence="1 2">BT442</strain>
    </source>
</reference>
<proteinExistence type="predicted"/>
<dbReference type="EMBL" id="JAGETZ010000015">
    <property type="protein sequence ID" value="MBO2012216.1"/>
    <property type="molecule type" value="Genomic_DNA"/>
</dbReference>
<dbReference type="InterPro" id="IPR046732">
    <property type="entry name" value="DUF6624"/>
</dbReference>
<keyword evidence="2" id="KW-1185">Reference proteome</keyword>
<organism evidence="1 2">
    <name type="scientific">Hymenobacter negativus</name>
    <dbReference type="NCBI Taxonomy" id="2795026"/>
    <lineage>
        <taxon>Bacteria</taxon>
        <taxon>Pseudomonadati</taxon>
        <taxon>Bacteroidota</taxon>
        <taxon>Cytophagia</taxon>
        <taxon>Cytophagales</taxon>
        <taxon>Hymenobacteraceae</taxon>
        <taxon>Hymenobacter</taxon>
    </lineage>
</organism>
<dbReference type="Pfam" id="PF20329">
    <property type="entry name" value="DUF6624"/>
    <property type="match status" value="1"/>
</dbReference>
<evidence type="ECO:0000313" key="1">
    <source>
        <dbReference type="EMBL" id="MBO2012216.1"/>
    </source>
</evidence>
<evidence type="ECO:0008006" key="3">
    <source>
        <dbReference type="Google" id="ProtNLM"/>
    </source>
</evidence>
<name>A0ABS3QM95_9BACT</name>
<dbReference type="Proteomes" id="UP000664369">
    <property type="component" value="Unassembled WGS sequence"/>
</dbReference>
<gene>
    <name evidence="1" type="ORF">J4E00_24330</name>
</gene>
<protein>
    <recommendedName>
        <fullName evidence="3">DUF4136 domain-containing protein</fullName>
    </recommendedName>
</protein>
<sequence length="206" mass="23309">MFLLVAVNGLLDATAQGTPPVQYPRLSKTLDSLAYVDQWPMQRMFQQQPDSAGRNLVQVEKENFARHQPIIESMVRQYGYPGIQQVGKKSAYNFWLLVQHADAYPAFQRWVLQLMLPEVKRKNASAADYAYLTDRVALNAGQLSEYGTLVIFEGTGPTIRAVARPLRDPARVNKRRAAVGLEPLETYLENWTNMTRQMNTPKAPGI</sequence>
<comment type="caution">
    <text evidence="1">The sequence shown here is derived from an EMBL/GenBank/DDBJ whole genome shotgun (WGS) entry which is preliminary data.</text>
</comment>
<accession>A0ABS3QM95</accession>